<organism evidence="3 4">
    <name type="scientific">Fusarium kuroshium</name>
    <dbReference type="NCBI Taxonomy" id="2010991"/>
    <lineage>
        <taxon>Eukaryota</taxon>
        <taxon>Fungi</taxon>
        <taxon>Dikarya</taxon>
        <taxon>Ascomycota</taxon>
        <taxon>Pezizomycotina</taxon>
        <taxon>Sordariomycetes</taxon>
        <taxon>Hypocreomycetidae</taxon>
        <taxon>Hypocreales</taxon>
        <taxon>Nectriaceae</taxon>
        <taxon>Fusarium</taxon>
        <taxon>Fusarium solani species complex</taxon>
    </lineage>
</organism>
<dbReference type="AlphaFoldDB" id="A0A3M2SCN5"/>
<dbReference type="Proteomes" id="UP000277212">
    <property type="component" value="Unassembled WGS sequence"/>
</dbReference>
<name>A0A3M2SCN5_9HYPO</name>
<dbReference type="EMBL" id="NKUJ01000067">
    <property type="protein sequence ID" value="RMJ15328.1"/>
    <property type="molecule type" value="Genomic_DNA"/>
</dbReference>
<feature type="transmembrane region" description="Helical" evidence="2">
    <location>
        <begin position="15"/>
        <end position="39"/>
    </location>
</feature>
<evidence type="ECO:0000313" key="3">
    <source>
        <dbReference type="EMBL" id="RMJ15328.1"/>
    </source>
</evidence>
<sequence length="189" mass="20703">MSDASRYPESGQIEIFLVAVGVLVLVLAFGILVLVCAGLGSPSRGYDPENGRRLAASRAHRPRQDIASSRPYRDHENSFIDSFRRQSQSLTEDFKLEMHNLRQSMATLMTPSGSQNGNSSVVGRMRRFSLDNLLTFSTNSSDLITDCESCCEFLDSPLAATGREDAAGARRRSSRLAGNTVTPDLEAQQ</sequence>
<gene>
    <name evidence="3" type="ORF">CDV36_005000</name>
</gene>
<feature type="region of interest" description="Disordered" evidence="1">
    <location>
        <begin position="47"/>
        <end position="71"/>
    </location>
</feature>
<dbReference type="OrthoDB" id="5091726at2759"/>
<keyword evidence="2" id="KW-0472">Membrane</keyword>
<keyword evidence="2" id="KW-1133">Transmembrane helix</keyword>
<accession>A0A3M2SCN5</accession>
<feature type="region of interest" description="Disordered" evidence="1">
    <location>
        <begin position="162"/>
        <end position="189"/>
    </location>
</feature>
<evidence type="ECO:0000256" key="1">
    <source>
        <dbReference type="SAM" id="MobiDB-lite"/>
    </source>
</evidence>
<evidence type="ECO:0000256" key="2">
    <source>
        <dbReference type="SAM" id="Phobius"/>
    </source>
</evidence>
<comment type="caution">
    <text evidence="3">The sequence shown here is derived from an EMBL/GenBank/DDBJ whole genome shotgun (WGS) entry which is preliminary data.</text>
</comment>
<feature type="compositionally biased region" description="Polar residues" evidence="1">
    <location>
        <begin position="179"/>
        <end position="189"/>
    </location>
</feature>
<reference evidence="3 4" key="1">
    <citation type="submission" date="2017-06" db="EMBL/GenBank/DDBJ databases">
        <title>Comparative genomic analysis of Ambrosia Fusariam Clade fungi.</title>
        <authorList>
            <person name="Stajich J.E."/>
            <person name="Carrillo J."/>
            <person name="Kijimoto T."/>
            <person name="Eskalen A."/>
            <person name="O'Donnell K."/>
            <person name="Kasson M."/>
        </authorList>
    </citation>
    <scope>NUCLEOTIDE SEQUENCE [LARGE SCALE GENOMIC DNA]</scope>
    <source>
        <strain evidence="3">UCR3666</strain>
    </source>
</reference>
<keyword evidence="4" id="KW-1185">Reference proteome</keyword>
<protein>
    <submittedName>
        <fullName evidence="3">Uncharacterized protein</fullName>
    </submittedName>
</protein>
<keyword evidence="2" id="KW-0812">Transmembrane</keyword>
<proteinExistence type="predicted"/>
<evidence type="ECO:0000313" key="4">
    <source>
        <dbReference type="Proteomes" id="UP000277212"/>
    </source>
</evidence>